<protein>
    <submittedName>
        <fullName evidence="2">Uncharacterized protein</fullName>
    </submittedName>
</protein>
<proteinExistence type="predicted"/>
<feature type="region of interest" description="Disordered" evidence="1">
    <location>
        <begin position="1"/>
        <end position="46"/>
    </location>
</feature>
<keyword evidence="3" id="KW-1185">Reference proteome</keyword>
<dbReference type="EMBL" id="CP157743">
    <property type="protein sequence ID" value="XBS18807.1"/>
    <property type="molecule type" value="Genomic_DNA"/>
</dbReference>
<organism evidence="2 3">
    <name type="scientific">Methylomarinum roseum</name>
    <dbReference type="NCBI Taxonomy" id="3067653"/>
    <lineage>
        <taxon>Bacteria</taxon>
        <taxon>Pseudomonadati</taxon>
        <taxon>Pseudomonadota</taxon>
        <taxon>Gammaproteobacteria</taxon>
        <taxon>Methylococcales</taxon>
        <taxon>Methylococcaceae</taxon>
        <taxon>Methylomarinum</taxon>
    </lineage>
</organism>
<evidence type="ECO:0000313" key="3">
    <source>
        <dbReference type="Proteomes" id="UP001225378"/>
    </source>
</evidence>
<dbReference type="AlphaFoldDB" id="A0AAU7NPB8"/>
<dbReference type="RefSeq" id="WP_349431027.1">
    <property type="nucleotide sequence ID" value="NZ_CP157743.1"/>
</dbReference>
<name>A0AAU7NPB8_9GAMM</name>
<reference evidence="2 3" key="1">
    <citation type="journal article" date="2024" name="Microbiology">
        <title>Methylomarinum rosea sp. nov., a novel halophilic methanotrophic bacterium from the hypersaline Lake Elton.</title>
        <authorList>
            <person name="Suleimanov R.Z."/>
            <person name="Oshkin I.Y."/>
            <person name="Danilova O.V."/>
            <person name="Suzina N.E."/>
            <person name="Dedysh S.N."/>
        </authorList>
    </citation>
    <scope>NUCLEOTIDE SEQUENCE [LARGE SCALE GENOMIC DNA]</scope>
    <source>
        <strain evidence="2 3">Ch1-1</strain>
    </source>
</reference>
<dbReference type="KEGG" id="mech:Q9L42_010505"/>
<accession>A0AAU7NPB8</accession>
<evidence type="ECO:0000256" key="1">
    <source>
        <dbReference type="SAM" id="MobiDB-lite"/>
    </source>
</evidence>
<gene>
    <name evidence="2" type="ORF">Q9L42_010505</name>
</gene>
<evidence type="ECO:0000313" key="2">
    <source>
        <dbReference type="EMBL" id="XBS18807.1"/>
    </source>
</evidence>
<sequence>MNQSKQTSKIDPGWSRAADRVNAMRGLPPKQPQSTEPSSQEPADAELLAEELEGEQIRQSFQAQINANSEKKQYGENPIKLLVAAFPALSSYSGQGTSRAFDRNIEAFQSNNRLKAIYSKNQLIALAAAKTLAPLLDWPPGKLNQLHTACCRIAKTHLPEKGAQRI</sequence>
<dbReference type="Proteomes" id="UP001225378">
    <property type="component" value="Chromosome"/>
</dbReference>